<organism evidence="10 11">
    <name type="scientific">Electrophorus voltai</name>
    <dbReference type="NCBI Taxonomy" id="2609070"/>
    <lineage>
        <taxon>Eukaryota</taxon>
        <taxon>Metazoa</taxon>
        <taxon>Chordata</taxon>
        <taxon>Craniata</taxon>
        <taxon>Vertebrata</taxon>
        <taxon>Euteleostomi</taxon>
        <taxon>Actinopterygii</taxon>
        <taxon>Neopterygii</taxon>
        <taxon>Teleostei</taxon>
        <taxon>Ostariophysi</taxon>
        <taxon>Gymnotiformes</taxon>
        <taxon>Gymnotoidei</taxon>
        <taxon>Gymnotidae</taxon>
        <taxon>Electrophorus</taxon>
    </lineage>
</organism>
<evidence type="ECO:0000313" key="11">
    <source>
        <dbReference type="Proteomes" id="UP001239994"/>
    </source>
</evidence>
<dbReference type="EMBL" id="JAROKS010000004">
    <property type="protein sequence ID" value="KAK1804674.1"/>
    <property type="molecule type" value="Genomic_DNA"/>
</dbReference>
<feature type="region of interest" description="Disordered" evidence="8">
    <location>
        <begin position="230"/>
        <end position="258"/>
    </location>
</feature>
<feature type="compositionally biased region" description="Polar residues" evidence="8">
    <location>
        <begin position="238"/>
        <end position="251"/>
    </location>
</feature>
<dbReference type="Proteomes" id="UP001239994">
    <property type="component" value="Unassembled WGS sequence"/>
</dbReference>
<keyword evidence="6 9" id="KW-0472">Membrane</keyword>
<dbReference type="InterPro" id="IPR019394">
    <property type="entry name" value="TEX28/TMCC"/>
</dbReference>
<evidence type="ECO:0000256" key="6">
    <source>
        <dbReference type="ARBA" id="ARBA00023136"/>
    </source>
</evidence>
<feature type="transmembrane region" description="Helical" evidence="9">
    <location>
        <begin position="438"/>
        <end position="457"/>
    </location>
</feature>
<evidence type="ECO:0000256" key="4">
    <source>
        <dbReference type="ARBA" id="ARBA00022989"/>
    </source>
</evidence>
<comment type="similarity">
    <text evidence="2">Belongs to the TEX28 family.</text>
</comment>
<evidence type="ECO:0000256" key="8">
    <source>
        <dbReference type="SAM" id="MobiDB-lite"/>
    </source>
</evidence>
<protein>
    <recommendedName>
        <fullName evidence="12">Transmembrane and coiled-coil domain family 3</fullName>
    </recommendedName>
</protein>
<comment type="caution">
    <text evidence="10">The sequence shown here is derived from an EMBL/GenBank/DDBJ whole genome shotgun (WGS) entry which is preliminary data.</text>
</comment>
<reference evidence="10" key="1">
    <citation type="submission" date="2023-03" db="EMBL/GenBank/DDBJ databases">
        <title>Electrophorus voltai genome.</title>
        <authorList>
            <person name="Bian C."/>
        </authorList>
    </citation>
    <scope>NUCLEOTIDE SEQUENCE</scope>
    <source>
        <strain evidence="10">CB-2022</strain>
        <tissue evidence="10">Muscle</tissue>
    </source>
</reference>
<dbReference type="Pfam" id="PF10267">
    <property type="entry name" value="Tmemb_cc2"/>
    <property type="match status" value="2"/>
</dbReference>
<dbReference type="GO" id="GO:0012505">
    <property type="term" value="C:endomembrane system"/>
    <property type="evidence" value="ECO:0007669"/>
    <property type="project" value="TreeGrafter"/>
</dbReference>
<dbReference type="AlphaFoldDB" id="A0AAD8ZSN2"/>
<dbReference type="PANTHER" id="PTHR17613">
    <property type="entry name" value="CEREBRAL PROTEIN-11-RELATED"/>
    <property type="match status" value="1"/>
</dbReference>
<gene>
    <name evidence="10" type="ORF">P4O66_020669</name>
</gene>
<evidence type="ECO:0000256" key="1">
    <source>
        <dbReference type="ARBA" id="ARBA00004370"/>
    </source>
</evidence>
<feature type="non-terminal residue" evidence="10">
    <location>
        <position position="493"/>
    </location>
</feature>
<name>A0AAD8ZSN2_9TELE</name>
<evidence type="ECO:0000313" key="10">
    <source>
        <dbReference type="EMBL" id="KAK1804674.1"/>
    </source>
</evidence>
<feature type="region of interest" description="Disordered" evidence="8">
    <location>
        <begin position="107"/>
        <end position="144"/>
    </location>
</feature>
<evidence type="ECO:0000256" key="3">
    <source>
        <dbReference type="ARBA" id="ARBA00022692"/>
    </source>
</evidence>
<keyword evidence="5 7" id="KW-0175">Coiled coil</keyword>
<feature type="compositionally biased region" description="Basic and acidic residues" evidence="8">
    <location>
        <begin position="116"/>
        <end position="129"/>
    </location>
</feature>
<accession>A0AAD8ZSN2</accession>
<evidence type="ECO:0000256" key="7">
    <source>
        <dbReference type="SAM" id="Coils"/>
    </source>
</evidence>
<evidence type="ECO:0000256" key="5">
    <source>
        <dbReference type="ARBA" id="ARBA00023054"/>
    </source>
</evidence>
<dbReference type="PANTHER" id="PTHR17613:SF8">
    <property type="entry name" value="TRANSMEMBRANE AND COILED-COIL DOMAIN PROTEIN 3"/>
    <property type="match status" value="1"/>
</dbReference>
<sequence>MKDHFKDLYYKMEPRGDGYVLSIPVPILRGGSDSNLNTSSDLLLETQRSQLGLDSLQQKILKVTEQLRVEQMEQDDNVAEFLKLVNMADKQQVARIRQVFEKKNQKSAHSISQLQKKLEQYHRRMKDSESTLSSKHSSPKDLAKDLSKDLSKDILKDMSGSGRHPWDKIKTIGPGVSLSPPFFFSKSREFANLIRNKFGSADNIAHFKNTLEESGGRALGGSATIVGKSKYHSDDECSTGTSASSDSNGNPAVSHHGDGTISMVLDELREIRRSQVRLAQDMETLNEELKGDSFLTQTLEEERYRIERLEEQLNVLVELHQREMVDLKQELASIAEKVAYQANERARDLQVSRTRPGTCRYPAHGQGPAGIPHTARDLQVSRTQPGTCRSERNVLCSFHQEALESCQTRLSKMEDLQQQQAGHVEGAGPSGRVLLGKVISVLLAVATLLLVCVSTAARFITPAVRSRQHLLATALMALLLSLIWRNWGHLQNL</sequence>
<keyword evidence="11" id="KW-1185">Reference proteome</keyword>
<proteinExistence type="inferred from homology"/>
<dbReference type="GO" id="GO:0016020">
    <property type="term" value="C:membrane"/>
    <property type="evidence" value="ECO:0007669"/>
    <property type="project" value="UniProtKB-SubCell"/>
</dbReference>
<comment type="subcellular location">
    <subcellularLocation>
        <location evidence="1">Membrane</location>
    </subcellularLocation>
</comment>
<keyword evidence="3 9" id="KW-0812">Transmembrane</keyword>
<evidence type="ECO:0008006" key="12">
    <source>
        <dbReference type="Google" id="ProtNLM"/>
    </source>
</evidence>
<evidence type="ECO:0000256" key="9">
    <source>
        <dbReference type="SAM" id="Phobius"/>
    </source>
</evidence>
<keyword evidence="4 9" id="KW-1133">Transmembrane helix</keyword>
<feature type="coiled-coil region" evidence="7">
    <location>
        <begin position="268"/>
        <end position="337"/>
    </location>
</feature>
<evidence type="ECO:0000256" key="2">
    <source>
        <dbReference type="ARBA" id="ARBA00008108"/>
    </source>
</evidence>
<feature type="transmembrane region" description="Helical" evidence="9">
    <location>
        <begin position="469"/>
        <end position="487"/>
    </location>
</feature>